<accession>A0A976QTJ1</accession>
<proteinExistence type="predicted"/>
<name>A0A976QTJ1_THEOR</name>
<gene>
    <name evidence="1" type="ORF">MACK_000846</name>
</gene>
<dbReference type="Proteomes" id="UP000244811">
    <property type="component" value="Chromosome 1"/>
</dbReference>
<dbReference type="Gene3D" id="2.130.10.10">
    <property type="entry name" value="YVTN repeat-like/Quinoprotein amine dehydrogenase"/>
    <property type="match status" value="1"/>
</dbReference>
<dbReference type="EMBL" id="CP056069">
    <property type="protein sequence ID" value="UKK00772.2"/>
    <property type="molecule type" value="Genomic_DNA"/>
</dbReference>
<organism evidence="1 2">
    <name type="scientific">Theileria orientalis</name>
    <dbReference type="NCBI Taxonomy" id="68886"/>
    <lineage>
        <taxon>Eukaryota</taxon>
        <taxon>Sar</taxon>
        <taxon>Alveolata</taxon>
        <taxon>Apicomplexa</taxon>
        <taxon>Aconoidasida</taxon>
        <taxon>Piroplasmida</taxon>
        <taxon>Theileriidae</taxon>
        <taxon>Theileria</taxon>
    </lineage>
</organism>
<dbReference type="AlphaFoldDB" id="A0A976QTJ1"/>
<protein>
    <submittedName>
        <fullName evidence="1">Uncharacterized protein</fullName>
    </submittedName>
</protein>
<evidence type="ECO:0000313" key="2">
    <source>
        <dbReference type="Proteomes" id="UP000244811"/>
    </source>
</evidence>
<dbReference type="InterPro" id="IPR036322">
    <property type="entry name" value="WD40_repeat_dom_sf"/>
</dbReference>
<dbReference type="InterPro" id="IPR015943">
    <property type="entry name" value="WD40/YVTN_repeat-like_dom_sf"/>
</dbReference>
<reference evidence="1" key="1">
    <citation type="submission" date="2022-07" db="EMBL/GenBank/DDBJ databases">
        <title>Evaluation of T. orientalis genome assembly methods using nanopore sequencing and analysis of variation between genomes.</title>
        <authorList>
            <person name="Yam J."/>
            <person name="Micallef M.L."/>
            <person name="Liu M."/>
            <person name="Djordjevic S.P."/>
            <person name="Bogema D.R."/>
            <person name="Jenkins C."/>
        </authorList>
    </citation>
    <scope>NUCLEOTIDE SEQUENCE</scope>
    <source>
        <strain evidence="1">Goon Nure</strain>
    </source>
</reference>
<evidence type="ECO:0000313" key="1">
    <source>
        <dbReference type="EMBL" id="UKK00772.2"/>
    </source>
</evidence>
<dbReference type="SUPFAM" id="SSF50978">
    <property type="entry name" value="WD40 repeat-like"/>
    <property type="match status" value="1"/>
</dbReference>
<sequence>MSYDEKVTQGFSSVLCTDNLVFLGHLGPYSKISIFKFKQEGLTLKFVGFFSPITGAVKKLLVTTDKKKLICNTNCGYIYVWDISEETINKFESLINNPLYIDGYIPLASRVRADVVIETKNLSQCVDVDLLYNNVIIGVEKWPELTVNLYDYTNGQKLASFPKLLGEDCDKKKYIRCIKSDAQLVKEGDELKGQWVAVGSDRGVFHMLFVPAFEVKEFSPENLKLGIHSFTISENININTIAWRFRNRSSTNLTVICGCSDGTIKCFVLNSAEDKLNMAKQASYLYSKAAISATVNKIICVKDSKTGVPFLIGSCNMIGELGNFEFGEMATNCVFEGVYQKLMQDQSDDVVSFAKVQEYITDLSISPNNNHVVMVSTNDSVYLCTENTGMTSRTPWNKPIKIYGTRYKIEKIQKLCENFEKACWRSVRIAEEKAYIQKYQFLKHCLKLINLYRQKGIEAFSAIKHGQDTDKISDLILDMYDGSNSKQCLEFATTMLERLEPSTDKVNNPYNKQSSLYTSRLNIDSTDEVSEKAGDNTNKSQLIKNINLKSISSKEIQKIKDIVTTLKKRVEFEEENGSDPDVLGYTKSELEKMIKL</sequence>